<dbReference type="AlphaFoldDB" id="A0AAN9SZY0"/>
<dbReference type="Proteomes" id="UP001386955">
    <property type="component" value="Unassembled WGS sequence"/>
</dbReference>
<sequence>MQEPHSLVKMHLLSNPSALTLECTLRPSVRFKGTLQHLASSAPFKNHVRVHPSISSASSTLRLSAPFETQPRVHPSTLRFTPFGTEPRVHPSAHHLKSMLLYSALSISLDTRIRVHLSTRMFECTPDPSTLECAPQQSVLSAPRDTHPRVHPLALSASLGTQVRVHLSTVGLKCTPLHLTSSVPFDTQVRVHPLTLRSTLSLNCTLQHLGSNAPFDNSPRVHPSTLSLECTL</sequence>
<accession>A0AAN9SZY0</accession>
<organism evidence="1 2">
    <name type="scientific">Psophocarpus tetragonolobus</name>
    <name type="common">Winged bean</name>
    <name type="synonym">Dolichos tetragonolobus</name>
    <dbReference type="NCBI Taxonomy" id="3891"/>
    <lineage>
        <taxon>Eukaryota</taxon>
        <taxon>Viridiplantae</taxon>
        <taxon>Streptophyta</taxon>
        <taxon>Embryophyta</taxon>
        <taxon>Tracheophyta</taxon>
        <taxon>Spermatophyta</taxon>
        <taxon>Magnoliopsida</taxon>
        <taxon>eudicotyledons</taxon>
        <taxon>Gunneridae</taxon>
        <taxon>Pentapetalae</taxon>
        <taxon>rosids</taxon>
        <taxon>fabids</taxon>
        <taxon>Fabales</taxon>
        <taxon>Fabaceae</taxon>
        <taxon>Papilionoideae</taxon>
        <taxon>50 kb inversion clade</taxon>
        <taxon>NPAAA clade</taxon>
        <taxon>indigoferoid/millettioid clade</taxon>
        <taxon>Phaseoleae</taxon>
        <taxon>Psophocarpus</taxon>
    </lineage>
</organism>
<dbReference type="EMBL" id="JAYMYS010000002">
    <property type="protein sequence ID" value="KAK7404628.1"/>
    <property type="molecule type" value="Genomic_DNA"/>
</dbReference>
<gene>
    <name evidence="1" type="ORF">VNO78_05583</name>
</gene>
<evidence type="ECO:0000313" key="2">
    <source>
        <dbReference type="Proteomes" id="UP001386955"/>
    </source>
</evidence>
<evidence type="ECO:0000313" key="1">
    <source>
        <dbReference type="EMBL" id="KAK7404628.1"/>
    </source>
</evidence>
<name>A0AAN9SZY0_PSOTE</name>
<reference evidence="1 2" key="1">
    <citation type="submission" date="2024-01" db="EMBL/GenBank/DDBJ databases">
        <title>The genomes of 5 underutilized Papilionoideae crops provide insights into root nodulation and disease resistanc.</title>
        <authorList>
            <person name="Jiang F."/>
        </authorList>
    </citation>
    <scope>NUCLEOTIDE SEQUENCE [LARGE SCALE GENOMIC DNA]</scope>
    <source>
        <strain evidence="1">DUOXIRENSHENG_FW03</strain>
        <tissue evidence="1">Leaves</tissue>
    </source>
</reference>
<protein>
    <submittedName>
        <fullName evidence="1">Uncharacterized protein</fullName>
    </submittedName>
</protein>
<proteinExistence type="predicted"/>
<comment type="caution">
    <text evidence="1">The sequence shown here is derived from an EMBL/GenBank/DDBJ whole genome shotgun (WGS) entry which is preliminary data.</text>
</comment>
<keyword evidence="2" id="KW-1185">Reference proteome</keyword>